<dbReference type="GO" id="GO:0016491">
    <property type="term" value="F:oxidoreductase activity"/>
    <property type="evidence" value="ECO:0007669"/>
    <property type="project" value="InterPro"/>
</dbReference>
<evidence type="ECO:0000313" key="6">
    <source>
        <dbReference type="EMBL" id="ETN37704.1"/>
    </source>
</evidence>
<keyword evidence="3" id="KW-0732">Signal</keyword>
<evidence type="ECO:0000256" key="3">
    <source>
        <dbReference type="SAM" id="SignalP"/>
    </source>
</evidence>
<dbReference type="RefSeq" id="XP_008719873.1">
    <property type="nucleotide sequence ID" value="XM_008721651.1"/>
</dbReference>
<dbReference type="GeneID" id="19974666"/>
<evidence type="ECO:0000259" key="4">
    <source>
        <dbReference type="PROSITE" id="PS00497"/>
    </source>
</evidence>
<dbReference type="HOGENOM" id="CLU_035914_0_1_1"/>
<dbReference type="VEuPathDB" id="FungiDB:HMPREF1541_07327"/>
<gene>
    <name evidence="6" type="ORF">HMPREF1541_07327</name>
</gene>
<feature type="region of interest" description="Disordered" evidence="2">
    <location>
        <begin position="45"/>
        <end position="69"/>
    </location>
</feature>
<dbReference type="OrthoDB" id="6132182at2759"/>
<keyword evidence="7" id="KW-1185">Reference proteome</keyword>
<dbReference type="InterPro" id="IPR002227">
    <property type="entry name" value="Tyrosinase_Cu-bd"/>
</dbReference>
<keyword evidence="1" id="KW-0479">Metal-binding</keyword>
<feature type="domain" description="Tyrosinase copper-binding" evidence="5">
    <location>
        <begin position="330"/>
        <end position="341"/>
    </location>
</feature>
<sequence>MKISTVVVSALLAVQASCAATPRNDDYSQLQALVEQAAEVAKEELAAADSSSDVKRAPPPPGGGPGHCTLDKLSIRREWSTLSKKDRKAYTDACRCLAAKPPQTPASFAAGAKSRWDDFTATHISQTPFIHFTGNFLSWHRWFVYQMEQALRNECGYKGPMPYWDWAQTAQTGLLKHALFDGSEYSMSGDGAKVEQSGDIIVEQPTLPTLILPTANGGGCIKSGPFKDWKVNMGPQQLSIPGGGVVGAPSGNPLDYNPRCLKRDLTDYINRRFANATSVIKTLSEKTIGNFQARMQGNLDMVNGDIGIHGGPHYTLGGDPGRDVGVSPSDPMFFLHHGGVDRAWWIWQMLDPKNRVYGNNAINGTGTFLNLPPSPEQTLDDTIELQHVTNEVITIRDLMSTTAGPFCYIYL</sequence>
<feature type="chain" id="PRO_5004824399" description="Tyrosinase copper-binding domain-containing protein" evidence="3">
    <location>
        <begin position="20"/>
        <end position="411"/>
    </location>
</feature>
<dbReference type="PANTHER" id="PTHR11474">
    <property type="entry name" value="TYROSINASE FAMILY MEMBER"/>
    <property type="match status" value="1"/>
</dbReference>
<dbReference type="Pfam" id="PF00264">
    <property type="entry name" value="Tyrosinase"/>
    <property type="match status" value="1"/>
</dbReference>
<dbReference type="eggNOG" id="ENOG502RM4B">
    <property type="taxonomic scope" value="Eukaryota"/>
</dbReference>
<dbReference type="SUPFAM" id="SSF48056">
    <property type="entry name" value="Di-copper centre-containing domain"/>
    <property type="match status" value="1"/>
</dbReference>
<dbReference type="InterPro" id="IPR008922">
    <property type="entry name" value="Di-copper_centre_dom_sf"/>
</dbReference>
<proteinExistence type="predicted"/>
<dbReference type="PANTHER" id="PTHR11474:SF116">
    <property type="entry name" value="TYROSINASE"/>
    <property type="match status" value="1"/>
</dbReference>
<dbReference type="InterPro" id="IPR050316">
    <property type="entry name" value="Tyrosinase/Hemocyanin"/>
</dbReference>
<reference evidence="6 7" key="1">
    <citation type="submission" date="2013-03" db="EMBL/GenBank/DDBJ databases">
        <title>The Genome Sequence of Phialophora europaea CBS 101466.</title>
        <authorList>
            <consortium name="The Broad Institute Genomics Platform"/>
            <person name="Cuomo C."/>
            <person name="de Hoog S."/>
            <person name="Gorbushina A."/>
            <person name="Walker B."/>
            <person name="Young S.K."/>
            <person name="Zeng Q."/>
            <person name="Gargeya S."/>
            <person name="Fitzgerald M."/>
            <person name="Haas B."/>
            <person name="Abouelleil A."/>
            <person name="Allen A.W."/>
            <person name="Alvarado L."/>
            <person name="Arachchi H.M."/>
            <person name="Berlin A.M."/>
            <person name="Chapman S.B."/>
            <person name="Gainer-Dewar J."/>
            <person name="Goldberg J."/>
            <person name="Griggs A."/>
            <person name="Gujja S."/>
            <person name="Hansen M."/>
            <person name="Howarth C."/>
            <person name="Imamovic A."/>
            <person name="Ireland A."/>
            <person name="Larimer J."/>
            <person name="McCowan C."/>
            <person name="Murphy C."/>
            <person name="Pearson M."/>
            <person name="Poon T.W."/>
            <person name="Priest M."/>
            <person name="Roberts A."/>
            <person name="Saif S."/>
            <person name="Shea T."/>
            <person name="Sisk P."/>
            <person name="Sykes S."/>
            <person name="Wortman J."/>
            <person name="Nusbaum C."/>
            <person name="Birren B."/>
        </authorList>
    </citation>
    <scope>NUCLEOTIDE SEQUENCE [LARGE SCALE GENOMIC DNA]</scope>
    <source>
        <strain evidence="6 7">CBS 101466</strain>
    </source>
</reference>
<dbReference type="PROSITE" id="PS00497">
    <property type="entry name" value="TYROSINASE_1"/>
    <property type="match status" value="1"/>
</dbReference>
<evidence type="ECO:0000256" key="2">
    <source>
        <dbReference type="SAM" id="MobiDB-lite"/>
    </source>
</evidence>
<dbReference type="PRINTS" id="PR00092">
    <property type="entry name" value="TYROSINASE"/>
</dbReference>
<dbReference type="AlphaFoldDB" id="W2RPP6"/>
<evidence type="ECO:0000259" key="5">
    <source>
        <dbReference type="PROSITE" id="PS00498"/>
    </source>
</evidence>
<protein>
    <recommendedName>
        <fullName evidence="4 5">Tyrosinase copper-binding domain-containing protein</fullName>
    </recommendedName>
</protein>
<name>W2RPP6_CYPE1</name>
<organism evidence="6 7">
    <name type="scientific">Cyphellophora europaea (strain CBS 101466)</name>
    <name type="common">Phialophora europaea</name>
    <dbReference type="NCBI Taxonomy" id="1220924"/>
    <lineage>
        <taxon>Eukaryota</taxon>
        <taxon>Fungi</taxon>
        <taxon>Dikarya</taxon>
        <taxon>Ascomycota</taxon>
        <taxon>Pezizomycotina</taxon>
        <taxon>Eurotiomycetes</taxon>
        <taxon>Chaetothyriomycetidae</taxon>
        <taxon>Chaetothyriales</taxon>
        <taxon>Cyphellophoraceae</taxon>
        <taxon>Cyphellophora</taxon>
    </lineage>
</organism>
<dbReference type="Gene3D" id="1.10.1280.10">
    <property type="entry name" value="Di-copper center containing domain from catechol oxidase"/>
    <property type="match status" value="1"/>
</dbReference>
<evidence type="ECO:0000313" key="7">
    <source>
        <dbReference type="Proteomes" id="UP000030752"/>
    </source>
</evidence>
<dbReference type="InParanoid" id="W2RPP6"/>
<feature type="domain" description="Tyrosinase copper-binding" evidence="4">
    <location>
        <begin position="131"/>
        <end position="148"/>
    </location>
</feature>
<feature type="signal peptide" evidence="3">
    <location>
        <begin position="1"/>
        <end position="19"/>
    </location>
</feature>
<evidence type="ECO:0000256" key="1">
    <source>
        <dbReference type="ARBA" id="ARBA00022723"/>
    </source>
</evidence>
<dbReference type="Proteomes" id="UP000030752">
    <property type="component" value="Unassembled WGS sequence"/>
</dbReference>
<dbReference type="PROSITE" id="PS00498">
    <property type="entry name" value="TYROSINASE_2"/>
    <property type="match status" value="1"/>
</dbReference>
<dbReference type="EMBL" id="KB822723">
    <property type="protein sequence ID" value="ETN37704.1"/>
    <property type="molecule type" value="Genomic_DNA"/>
</dbReference>
<dbReference type="STRING" id="1220924.W2RPP6"/>
<accession>W2RPP6</accession>
<dbReference type="GO" id="GO:0046872">
    <property type="term" value="F:metal ion binding"/>
    <property type="evidence" value="ECO:0007669"/>
    <property type="project" value="UniProtKB-KW"/>
</dbReference>